<dbReference type="Proteomes" id="UP000245535">
    <property type="component" value="Unassembled WGS sequence"/>
</dbReference>
<keyword evidence="3" id="KW-1185">Reference proteome</keyword>
<feature type="transmembrane region" description="Helical" evidence="1">
    <location>
        <begin position="395"/>
        <end position="417"/>
    </location>
</feature>
<dbReference type="Gene3D" id="2.160.20.80">
    <property type="entry name" value="E3 ubiquitin-protein ligase SopA"/>
    <property type="match status" value="1"/>
</dbReference>
<feature type="transmembrane region" description="Helical" evidence="1">
    <location>
        <begin position="486"/>
        <end position="506"/>
    </location>
</feature>
<dbReference type="EMBL" id="QGDO01000002">
    <property type="protein sequence ID" value="PWJ42658.1"/>
    <property type="molecule type" value="Genomic_DNA"/>
</dbReference>
<comment type="caution">
    <text evidence="2">The sequence shown here is derived from an EMBL/GenBank/DDBJ whole genome shotgun (WGS) entry which is preliminary data.</text>
</comment>
<organism evidence="2 3">
    <name type="scientific">Sediminitomix flava</name>
    <dbReference type="NCBI Taxonomy" id="379075"/>
    <lineage>
        <taxon>Bacteria</taxon>
        <taxon>Pseudomonadati</taxon>
        <taxon>Bacteroidota</taxon>
        <taxon>Cytophagia</taxon>
        <taxon>Cytophagales</taxon>
        <taxon>Flammeovirgaceae</taxon>
        <taxon>Sediminitomix</taxon>
    </lineage>
</organism>
<dbReference type="RefSeq" id="WP_109616791.1">
    <property type="nucleotide sequence ID" value="NZ_QGDO01000002.1"/>
</dbReference>
<accession>A0A315ZCV4</accession>
<evidence type="ECO:0000313" key="2">
    <source>
        <dbReference type="EMBL" id="PWJ42658.1"/>
    </source>
</evidence>
<sequence>MKQLLFTLLFIIVSIYQSLAQGRTVITEVNYQDSVFKTELKLDSIDFKCFVNFSWKRIASIAYFNGSNFLEGADFYNTQFDSLVDFSPSYFNIVDFSKVKFKKVNFYDARFDNNAYFKQTQFRSSTNFDNTRFDSTVDFSKSHFLDTVTFSNAQFYDNATFLNNQFHKTSNYLNSQFGKIALFKGTIFLEKVNFQDAKFGLFADFSGVNFHDKVDFQKTIFGSTANFYKAVFKGETIFEYSILPNIISFKKARTRYIIDLSLTRLDSAKTECLIDLSYTNISKFKFNYSHNFKLYTSLDTSTYELGLEELDLEKRATEVEAMYEQLMQMQKNYGYNKGYAKADKELQEYLYTTSAQITWEKYAWYNPLRYGLWAWHMGWNLINKFWWDYGYNKTQIFLCSFVIFLMFCTINTLLAWYSKIDSIYQVDSIKPRSKNDITNHNYIYYIKQITLCFYDASIYTGLIFFGIKVDTEKVNYDNHIGAIYLYIQYTIGLVCLAYMTNAIIIGPKIL</sequence>
<keyword evidence="1" id="KW-0812">Transmembrane</keyword>
<evidence type="ECO:0000313" key="3">
    <source>
        <dbReference type="Proteomes" id="UP000245535"/>
    </source>
</evidence>
<dbReference type="AlphaFoldDB" id="A0A315ZCV4"/>
<keyword evidence="1" id="KW-1133">Transmembrane helix</keyword>
<name>A0A315ZCV4_SEDFL</name>
<feature type="transmembrane region" description="Helical" evidence="1">
    <location>
        <begin position="442"/>
        <end position="466"/>
    </location>
</feature>
<dbReference type="OrthoDB" id="785401at2"/>
<protein>
    <submittedName>
        <fullName evidence="2">Pentapeptide repeat protein</fullName>
    </submittedName>
</protein>
<keyword evidence="1" id="KW-0472">Membrane</keyword>
<reference evidence="2 3" key="1">
    <citation type="submission" date="2018-03" db="EMBL/GenBank/DDBJ databases">
        <title>Genomic Encyclopedia of Archaeal and Bacterial Type Strains, Phase II (KMG-II): from individual species to whole genera.</title>
        <authorList>
            <person name="Goeker M."/>
        </authorList>
    </citation>
    <scope>NUCLEOTIDE SEQUENCE [LARGE SCALE GENOMIC DNA]</scope>
    <source>
        <strain evidence="2 3">DSM 28229</strain>
    </source>
</reference>
<dbReference type="Pfam" id="PF13576">
    <property type="entry name" value="Pentapeptide_3"/>
    <property type="match status" value="2"/>
</dbReference>
<gene>
    <name evidence="2" type="ORF">BC781_102203</name>
</gene>
<evidence type="ECO:0000256" key="1">
    <source>
        <dbReference type="SAM" id="Phobius"/>
    </source>
</evidence>
<proteinExistence type="predicted"/>
<dbReference type="InterPro" id="IPR001646">
    <property type="entry name" value="5peptide_repeat"/>
</dbReference>